<gene>
    <name evidence="4" type="ORF">L0661_00495</name>
</gene>
<dbReference type="AlphaFoldDB" id="A0A9X1TQG5"/>
<dbReference type="Proteomes" id="UP001139411">
    <property type="component" value="Unassembled WGS sequence"/>
</dbReference>
<proteinExistence type="predicted"/>
<evidence type="ECO:0000313" key="4">
    <source>
        <dbReference type="EMBL" id="MCF2496764.1"/>
    </source>
</evidence>
<dbReference type="InterPro" id="IPR036162">
    <property type="entry name" value="Resolvase-like_N_sf"/>
</dbReference>
<dbReference type="SMART" id="SM00857">
    <property type="entry name" value="Resolvase"/>
    <property type="match status" value="1"/>
</dbReference>
<evidence type="ECO:0000313" key="5">
    <source>
        <dbReference type="Proteomes" id="UP001139411"/>
    </source>
</evidence>
<dbReference type="CDD" id="cd00338">
    <property type="entry name" value="Ser_Recombinase"/>
    <property type="match status" value="1"/>
</dbReference>
<dbReference type="PROSITE" id="PS51736">
    <property type="entry name" value="RECOMBINASES_3"/>
    <property type="match status" value="1"/>
</dbReference>
<sequence>MSTAKQGQSGLGIEAQRASVNAFAKGCPILEEFLDIESGKNDYRPQLLKAIEFAKQNRARLVIAKVDRLSQNLTFISQLVDSKVSFVCADMPDANEFTINIFAALAQQERKMISERTKSALDQKRIQVGEWRKGGAAFRNNPGVLEKAIAKNQQKALDNLNNQWACALIKELRASNKSYRMIADVLNKNGFCSARGGAFTATQVMRLYALCHQD</sequence>
<dbReference type="Pfam" id="PF00239">
    <property type="entry name" value="Resolvase"/>
    <property type="match status" value="1"/>
</dbReference>
<keyword evidence="1" id="KW-0238">DNA-binding</keyword>
<comment type="caution">
    <text evidence="4">The sequence shown here is derived from an EMBL/GenBank/DDBJ whole genome shotgun (WGS) entry which is preliminary data.</text>
</comment>
<dbReference type="EMBL" id="JAKFFV010000002">
    <property type="protein sequence ID" value="MCF2496764.1"/>
    <property type="molecule type" value="Genomic_DNA"/>
</dbReference>
<evidence type="ECO:0000259" key="3">
    <source>
        <dbReference type="PROSITE" id="PS51736"/>
    </source>
</evidence>
<feature type="domain" description="Resolvase/invertase-type recombinase catalytic" evidence="3">
    <location>
        <begin position="1"/>
        <end position="128"/>
    </location>
</feature>
<evidence type="ECO:0000256" key="2">
    <source>
        <dbReference type="ARBA" id="ARBA00023172"/>
    </source>
</evidence>
<dbReference type="SUPFAM" id="SSF53041">
    <property type="entry name" value="Resolvase-like"/>
    <property type="match status" value="1"/>
</dbReference>
<reference evidence="4" key="1">
    <citation type="submission" date="2022-01" db="EMBL/GenBank/DDBJ databases">
        <title>Novel species in genus Dyadobacter.</title>
        <authorList>
            <person name="Ma C."/>
        </authorList>
    </citation>
    <scope>NUCLEOTIDE SEQUENCE</scope>
    <source>
        <strain evidence="4">CY357</strain>
    </source>
</reference>
<name>A0A9X1TQG5_9BACT</name>
<evidence type="ECO:0000256" key="1">
    <source>
        <dbReference type="ARBA" id="ARBA00023125"/>
    </source>
</evidence>
<dbReference type="GO" id="GO:0003677">
    <property type="term" value="F:DNA binding"/>
    <property type="evidence" value="ECO:0007669"/>
    <property type="project" value="UniProtKB-KW"/>
</dbReference>
<dbReference type="PANTHER" id="PTHR30461:SF2">
    <property type="entry name" value="SERINE RECOMBINASE PINE-RELATED"/>
    <property type="match status" value="1"/>
</dbReference>
<dbReference type="GO" id="GO:0000150">
    <property type="term" value="F:DNA strand exchange activity"/>
    <property type="evidence" value="ECO:0007669"/>
    <property type="project" value="InterPro"/>
</dbReference>
<dbReference type="Gene3D" id="3.40.50.1390">
    <property type="entry name" value="Resolvase, N-terminal catalytic domain"/>
    <property type="match status" value="1"/>
</dbReference>
<dbReference type="PANTHER" id="PTHR30461">
    <property type="entry name" value="DNA-INVERTASE FROM LAMBDOID PROPHAGE"/>
    <property type="match status" value="1"/>
</dbReference>
<keyword evidence="2" id="KW-0233">DNA recombination</keyword>
<accession>A0A9X1TQG5</accession>
<organism evidence="4 5">
    <name type="scientific">Dyadobacter chenhuakuii</name>
    <dbReference type="NCBI Taxonomy" id="2909339"/>
    <lineage>
        <taxon>Bacteria</taxon>
        <taxon>Pseudomonadati</taxon>
        <taxon>Bacteroidota</taxon>
        <taxon>Cytophagia</taxon>
        <taxon>Cytophagales</taxon>
        <taxon>Spirosomataceae</taxon>
        <taxon>Dyadobacter</taxon>
    </lineage>
</organism>
<dbReference type="InterPro" id="IPR050639">
    <property type="entry name" value="SSR_resolvase"/>
</dbReference>
<protein>
    <submittedName>
        <fullName evidence="4">Recombinase family protein</fullName>
    </submittedName>
</protein>
<dbReference type="InterPro" id="IPR006119">
    <property type="entry name" value="Resolv_N"/>
</dbReference>